<keyword evidence="4" id="KW-1185">Reference proteome</keyword>
<feature type="domain" description="GLUG" evidence="2">
    <location>
        <begin position="272"/>
        <end position="295"/>
    </location>
</feature>
<dbReference type="Gene3D" id="2.160.20.110">
    <property type="match status" value="2"/>
</dbReference>
<feature type="transmembrane region" description="Helical" evidence="1">
    <location>
        <begin position="909"/>
        <end position="928"/>
    </location>
</feature>
<dbReference type="EMBL" id="JBBMER010000003">
    <property type="protein sequence ID" value="MEQ2379374.1"/>
    <property type="molecule type" value="Genomic_DNA"/>
</dbReference>
<keyword evidence="1" id="KW-0472">Membrane</keyword>
<comment type="caution">
    <text evidence="3">The sequence shown here is derived from an EMBL/GenBank/DDBJ whole genome shotgun (WGS) entry which is preliminary data.</text>
</comment>
<dbReference type="RefSeq" id="WP_349153438.1">
    <property type="nucleotide sequence ID" value="NZ_JBBMER010000003.1"/>
</dbReference>
<sequence>MVKLNTKFNKILAVMLSLLIIFAAFGNIIPYVVQAEEADSDVIVISSARELIEFANNCKYDSYSRGRTVRLATDINLSNTDFNGIPYFDGTFDGANHTIRSFNVDYKGSDYGFFRYLGENAYVCNFSVSGSVNTSGSQKNIGGIAGVNYGTITNCTFYGKVNGTTYVGAIAGINKPGANITNCLSDAVVTATNQTGGIAGKNEGLISECVSRSRVNTDELASSLDVGGVDVGTFNITQHVVDRNDMGGIAGNSSGVISSCTNYGTIGYNHTGYNVGGIAGSQNGKILNCTNEGDIYGRKDVGGIVGQAEPYIESEYLQDRIDTIQGSVNNISNTLNSLSDSMSSASSKTRDYAESITNQYKEDVDVLSDSLKEVSDSMQDNPDTREYFDNIDNALNKVKDIQGDDKILSDSQKDAIDEQWDIINDNLKDISNTMADSSDTAEDFVKDVSDQLGTGNITGDIQGIVNVLDEQIQNISDSINTISSQINNIGSTVNDTAQLVTSDDSHIEDISTAENAKNTDGVITKSVNRGTVYGDLNVGGITGTMNIEYDVDPEYDLDLRSSTNVKLRSTVNDIVIYCVNYGEVTSRKDCAGGITGLQELGLIYGCEGYGSVKSETGDYAGGIAGNSVSSVSDNYSLCNVESDSYAGGICGQGYTVKNNVSIATISGDGEKKGVIAGTTDSEGSVRNNIFVSDILGGIDDINYSGIADKVTYDYVMSLDNIPEGFHQITITFKADDYVAGTKVIAYNGNITTSDLPSIPKKDGYYGEWPADITVSPITQNKVVEAEYHLWTESLASNEKNADGKILFLAEGKFYNDDKLVTRTCDISGLSGDVVYAYSWQILSSHTSQQDTVTGHFLVEDSDGSNEIWYVDKDGNNWVKADTKKNGSYITAVIPYEADCALIHKSSNKIIYYIAAAIAIILLATIIIIKHKKAKPTGK</sequence>
<gene>
    <name evidence="3" type="ORF">WMO14_05710</name>
</gene>
<evidence type="ECO:0000313" key="4">
    <source>
        <dbReference type="Proteomes" id="UP001442364"/>
    </source>
</evidence>
<keyword evidence="1" id="KW-1133">Transmembrane helix</keyword>
<accession>A0ABV1BV40</accession>
<dbReference type="SUPFAM" id="SSF58104">
    <property type="entry name" value="Methyl-accepting chemotaxis protein (MCP) signaling domain"/>
    <property type="match status" value="1"/>
</dbReference>
<proteinExistence type="predicted"/>
<feature type="domain" description="GLUG" evidence="2">
    <location>
        <begin position="140"/>
        <end position="162"/>
    </location>
</feature>
<evidence type="ECO:0000259" key="2">
    <source>
        <dbReference type="Pfam" id="PF07581"/>
    </source>
</evidence>
<keyword evidence="1" id="KW-0812">Transmembrane</keyword>
<organism evidence="3 4">
    <name type="scientific">[Lactobacillus] rogosae</name>
    <dbReference type="NCBI Taxonomy" id="706562"/>
    <lineage>
        <taxon>Bacteria</taxon>
        <taxon>Bacillati</taxon>
        <taxon>Bacillota</taxon>
        <taxon>Clostridia</taxon>
        <taxon>Lachnospirales</taxon>
        <taxon>Lachnospiraceae</taxon>
        <taxon>Lachnospira</taxon>
    </lineage>
</organism>
<protein>
    <submittedName>
        <fullName evidence="3">Methyl-accepting chemotaxis protein</fullName>
    </submittedName>
</protein>
<dbReference type="InterPro" id="IPR011493">
    <property type="entry name" value="GLUG"/>
</dbReference>
<dbReference type="Proteomes" id="UP001442364">
    <property type="component" value="Unassembled WGS sequence"/>
</dbReference>
<evidence type="ECO:0000313" key="3">
    <source>
        <dbReference type="EMBL" id="MEQ2379374.1"/>
    </source>
</evidence>
<evidence type="ECO:0000256" key="1">
    <source>
        <dbReference type="SAM" id="Phobius"/>
    </source>
</evidence>
<name>A0ABV1BV40_9FIRM</name>
<dbReference type="Pfam" id="PF07581">
    <property type="entry name" value="Glug"/>
    <property type="match status" value="2"/>
</dbReference>
<reference evidence="3 4" key="1">
    <citation type="submission" date="2024-03" db="EMBL/GenBank/DDBJ databases">
        <title>Human intestinal bacterial collection.</title>
        <authorList>
            <person name="Pauvert C."/>
            <person name="Hitch T.C.A."/>
            <person name="Clavel T."/>
        </authorList>
    </citation>
    <scope>NUCLEOTIDE SEQUENCE [LARGE SCALE GENOMIC DNA]</scope>
    <source>
        <strain evidence="3 4">CLA-AA-H255</strain>
    </source>
</reference>